<sequence>MKKAYTVIVTLLLLLSTLPVVGAQCPSEGHTVILKAPAVSRTADGRLVGVATNFVITVAPGSGHVYLETWPLAEVDMQASARLATQIAGEVTGKDMSKYDVFIQVKADSPIIGGPSAGGTMTVGIIAALEGWEVRDNVMMTGMINPDGTIGPVGGILEKAAAAASVGAKLFLIPEGQRIQVVQERQERNIGGIIQITTTTKKVDVAQYAKERWGLEVKEIRDIYDAVYYFTGHRLQKPQTPTTVQIDTSFLREDAEKDYENTTAYYQDVLERLKKSSVDYGTYMALKEALDQAAALLDSSKASLDEGMYYTVLSKDFQARIVIRHVDWYLEVQTVQDISALLNRVNSYINETEQYVSEMEIQGMTMLQAIAAAEERIEQAKDALQDAWKSFYNGNYWDAVGNAAYAYERADTARFWASLGKRFASGEVIKREELKETARTYIDESNLIATYIESMYGDVLGTSLTDTIQKAEEYYDDGKYSAAIFTAMEARVRGEVFLDTLGIDNVTVLRDKLNQMREGAKTAIGLAQSKGIVPILAIAYYEFAESYEKGEGIEDLQNAMIFYQYARESAGVFLMKVKSGESNSTWTNPLNPSNWTTSSPNTPSSTSNASTSNTGTSNTGAGITSLCGPGIIALFALLPLLRRRK</sequence>
<dbReference type="GO" id="GO:0030163">
    <property type="term" value="P:protein catabolic process"/>
    <property type="evidence" value="ECO:0007669"/>
    <property type="project" value="InterPro"/>
</dbReference>
<keyword evidence="2 6" id="KW-0645">Protease</keyword>
<dbReference type="PROSITE" id="PS51786">
    <property type="entry name" value="LON_PROTEOLYTIC"/>
    <property type="match status" value="1"/>
</dbReference>
<organism evidence="6 7">
    <name type="scientific">Thermococcus guaymasensis DSM 11113</name>
    <dbReference type="NCBI Taxonomy" id="1432656"/>
    <lineage>
        <taxon>Archaea</taxon>
        <taxon>Methanobacteriati</taxon>
        <taxon>Methanobacteriota</taxon>
        <taxon>Thermococci</taxon>
        <taxon>Thermococcales</taxon>
        <taxon>Thermococcaceae</taxon>
        <taxon>Thermococcus</taxon>
    </lineage>
</organism>
<keyword evidence="4" id="KW-1133">Transmembrane helix</keyword>
<evidence type="ECO:0000256" key="3">
    <source>
        <dbReference type="SAM" id="MobiDB-lite"/>
    </source>
</evidence>
<keyword evidence="4" id="KW-0812">Transmembrane</keyword>
<dbReference type="RefSeq" id="WP_062371154.1">
    <property type="nucleotide sequence ID" value="NZ_CP007140.1"/>
</dbReference>
<comment type="subcellular location">
    <subcellularLocation>
        <location evidence="1">Endomembrane system</location>
        <topology evidence="1">Multi-pass membrane protein</topology>
    </subcellularLocation>
</comment>
<dbReference type="GO" id="GO:0006508">
    <property type="term" value="P:proteolysis"/>
    <property type="evidence" value="ECO:0007669"/>
    <property type="project" value="UniProtKB-KW"/>
</dbReference>
<keyword evidence="4" id="KW-0472">Membrane</keyword>
<dbReference type="GO" id="GO:0004176">
    <property type="term" value="F:ATP-dependent peptidase activity"/>
    <property type="evidence" value="ECO:0007669"/>
    <property type="project" value="UniProtKB-UniRule"/>
</dbReference>
<proteinExistence type="inferred from homology"/>
<accession>A0A0X1KJG4</accession>
<feature type="region of interest" description="Disordered" evidence="3">
    <location>
        <begin position="582"/>
        <end position="617"/>
    </location>
</feature>
<dbReference type="Proteomes" id="UP000062043">
    <property type="component" value="Chromosome"/>
</dbReference>
<dbReference type="NCBIfam" id="TIGR04288">
    <property type="entry name" value="CGP_CTERM"/>
    <property type="match status" value="1"/>
</dbReference>
<dbReference type="GO" id="GO:0005524">
    <property type="term" value="F:ATP binding"/>
    <property type="evidence" value="ECO:0007669"/>
    <property type="project" value="InterPro"/>
</dbReference>
<evidence type="ECO:0000259" key="5">
    <source>
        <dbReference type="PROSITE" id="PS51786"/>
    </source>
</evidence>
<dbReference type="GeneID" id="27134803"/>
<evidence type="ECO:0000313" key="6">
    <source>
        <dbReference type="EMBL" id="AJC71411.1"/>
    </source>
</evidence>
<evidence type="ECO:0000256" key="2">
    <source>
        <dbReference type="PROSITE-ProRule" id="PRU01122"/>
    </source>
</evidence>
<dbReference type="PATRIC" id="fig|1432656.3.peg.764"/>
<dbReference type="OrthoDB" id="15525at2157"/>
<dbReference type="FunFam" id="3.30.230.10:FF:000206">
    <property type="entry name" value="Archaeal serine protease"/>
    <property type="match status" value="1"/>
</dbReference>
<dbReference type="InterPro" id="IPR027065">
    <property type="entry name" value="Lon_Prtase"/>
</dbReference>
<dbReference type="STRING" id="1432656.X802_03935"/>
<gene>
    <name evidence="6" type="ORF">X802_03935</name>
</gene>
<feature type="domain" description="Lon proteolytic" evidence="5">
    <location>
        <begin position="30"/>
        <end position="233"/>
    </location>
</feature>
<evidence type="ECO:0000256" key="4">
    <source>
        <dbReference type="SAM" id="Phobius"/>
    </source>
</evidence>
<evidence type="ECO:0000313" key="7">
    <source>
        <dbReference type="Proteomes" id="UP000062043"/>
    </source>
</evidence>
<dbReference type="Gene3D" id="3.30.230.10">
    <property type="match status" value="1"/>
</dbReference>
<feature type="active site" evidence="2">
    <location>
        <position position="159"/>
    </location>
</feature>
<dbReference type="Pfam" id="PF05362">
    <property type="entry name" value="Lon_C"/>
    <property type="match status" value="1"/>
</dbReference>
<reference evidence="6 7" key="1">
    <citation type="submission" date="2014-01" db="EMBL/GenBank/DDBJ databases">
        <title>Genome sequencing of Thermococcus guaymasensis.</title>
        <authorList>
            <person name="Zhang X."/>
            <person name="Alvare G."/>
            <person name="Fristensky B."/>
            <person name="Chen L."/>
            <person name="Suen T."/>
            <person name="Chen Q."/>
            <person name="Ma K."/>
        </authorList>
    </citation>
    <scope>NUCLEOTIDE SEQUENCE [LARGE SCALE GENOMIC DNA]</scope>
    <source>
        <strain evidence="6 7">DSM 11113</strain>
    </source>
</reference>
<dbReference type="GO" id="GO:0004252">
    <property type="term" value="F:serine-type endopeptidase activity"/>
    <property type="evidence" value="ECO:0007669"/>
    <property type="project" value="UniProtKB-UniRule"/>
</dbReference>
<comment type="similarity">
    <text evidence="2">Belongs to the peptidase S16 family.</text>
</comment>
<keyword evidence="2" id="KW-0720">Serine protease</keyword>
<dbReference type="GO" id="GO:0012505">
    <property type="term" value="C:endomembrane system"/>
    <property type="evidence" value="ECO:0007669"/>
    <property type="project" value="UniProtKB-SubCell"/>
</dbReference>
<dbReference type="InterPro" id="IPR027552">
    <property type="entry name" value="CGP_CTERM"/>
</dbReference>
<feature type="active site" evidence="2">
    <location>
        <position position="116"/>
    </location>
</feature>
<dbReference type="EMBL" id="CP007140">
    <property type="protein sequence ID" value="AJC71411.1"/>
    <property type="molecule type" value="Genomic_DNA"/>
</dbReference>
<evidence type="ECO:0000256" key="1">
    <source>
        <dbReference type="ARBA" id="ARBA00004127"/>
    </source>
</evidence>
<dbReference type="InterPro" id="IPR014721">
    <property type="entry name" value="Ribsml_uS5_D2-typ_fold_subgr"/>
</dbReference>
<feature type="transmembrane region" description="Helical" evidence="4">
    <location>
        <begin position="620"/>
        <end position="641"/>
    </location>
</feature>
<dbReference type="InterPro" id="IPR020568">
    <property type="entry name" value="Ribosomal_Su5_D2-typ_SF"/>
</dbReference>
<dbReference type="KEGG" id="tgy:X802_03935"/>
<protein>
    <submittedName>
        <fullName evidence="6">Serine protease</fullName>
    </submittedName>
</protein>
<keyword evidence="7" id="KW-1185">Reference proteome</keyword>
<dbReference type="PANTHER" id="PTHR10046">
    <property type="entry name" value="ATP DEPENDENT LON PROTEASE FAMILY MEMBER"/>
    <property type="match status" value="1"/>
</dbReference>
<name>A0A0X1KJG4_9EURY</name>
<dbReference type="SUPFAM" id="SSF54211">
    <property type="entry name" value="Ribosomal protein S5 domain 2-like"/>
    <property type="match status" value="1"/>
</dbReference>
<dbReference type="InterPro" id="IPR008269">
    <property type="entry name" value="Lon_proteolytic"/>
</dbReference>
<keyword evidence="2" id="KW-0378">Hydrolase</keyword>
<dbReference type="AlphaFoldDB" id="A0A0X1KJG4"/>
<feature type="compositionally biased region" description="Low complexity" evidence="3">
    <location>
        <begin position="585"/>
        <end position="617"/>
    </location>
</feature>